<dbReference type="PANTHER" id="PTHR44068:SF11">
    <property type="entry name" value="GERANYL DIPHOSPHATE 2-C-METHYLTRANSFERASE"/>
    <property type="match status" value="1"/>
</dbReference>
<evidence type="ECO:0000256" key="1">
    <source>
        <dbReference type="ARBA" id="ARBA00022679"/>
    </source>
</evidence>
<reference evidence="3" key="1">
    <citation type="submission" date="2020-06" db="EMBL/GenBank/DDBJ databases">
        <authorList>
            <person name="Dong N."/>
        </authorList>
    </citation>
    <scope>NUCLEOTIDE SEQUENCE</scope>
    <source>
        <strain evidence="3">210</strain>
    </source>
</reference>
<dbReference type="EMBL" id="JACALR010000001">
    <property type="protein sequence ID" value="MDM1550250.1"/>
    <property type="molecule type" value="Genomic_DNA"/>
</dbReference>
<dbReference type="Gene3D" id="3.40.50.150">
    <property type="entry name" value="Vaccinia Virus protein VP39"/>
    <property type="match status" value="1"/>
</dbReference>
<evidence type="ECO:0000313" key="3">
    <source>
        <dbReference type="EMBL" id="MDM1550250.1"/>
    </source>
</evidence>
<name>A0AAW7DFB6_9FLAO</name>
<organism evidence="3 4">
    <name type="scientific">Empedobacter falsenii</name>
    <dbReference type="NCBI Taxonomy" id="343874"/>
    <lineage>
        <taxon>Bacteria</taxon>
        <taxon>Pseudomonadati</taxon>
        <taxon>Bacteroidota</taxon>
        <taxon>Flavobacteriia</taxon>
        <taxon>Flavobacteriales</taxon>
        <taxon>Weeksellaceae</taxon>
        <taxon>Empedobacter</taxon>
    </lineage>
</organism>
<dbReference type="GO" id="GO:0032259">
    <property type="term" value="P:methylation"/>
    <property type="evidence" value="ECO:0007669"/>
    <property type="project" value="UniProtKB-KW"/>
</dbReference>
<sequence length="258" mass="30297">MKKLLKKIMNILPRPLLIQGSYIVRPVLVWFMKGNRFVDPIDGQGYYSLLPYGYEKQRDNVLSPGTFSLERHRLMWLYLKNETSFFTEKAKVLHIAPEQSFIKRFRAMKNLEYITSDIESPLADVKADICDLPFGDDTFDIIFCNHVLEHIPDDHKAMSELFRVMKPGGWGILQVPISYQREVTYEDPTVTTKEERKEKFGQYDHVRVYGLDYYKRLEDVGFIVEKVDYTKKIPSEDVQKYCLEKGEILPVVRKPKAE</sequence>
<comment type="caution">
    <text evidence="3">The sequence shown here is derived from an EMBL/GenBank/DDBJ whole genome shotgun (WGS) entry which is preliminary data.</text>
</comment>
<proteinExistence type="predicted"/>
<dbReference type="SUPFAM" id="SSF53335">
    <property type="entry name" value="S-adenosyl-L-methionine-dependent methyltransferases"/>
    <property type="match status" value="1"/>
</dbReference>
<dbReference type="GO" id="GO:0008757">
    <property type="term" value="F:S-adenosylmethionine-dependent methyltransferase activity"/>
    <property type="evidence" value="ECO:0007669"/>
    <property type="project" value="InterPro"/>
</dbReference>
<reference evidence="3" key="2">
    <citation type="journal article" date="2022" name="Sci. Total Environ.">
        <title>Prevalence, transmission, and molecular epidemiology of tet(X)-positive bacteria among humans, animals, and environmental niches in China: An epidemiological, and genomic-based study.</title>
        <authorList>
            <person name="Dong N."/>
            <person name="Zeng Y."/>
            <person name="Cai C."/>
            <person name="Sun C."/>
            <person name="Lu J."/>
            <person name="Liu C."/>
            <person name="Zhou H."/>
            <person name="Sun Q."/>
            <person name="Shu L."/>
            <person name="Wang H."/>
            <person name="Wang Y."/>
            <person name="Wang S."/>
            <person name="Wu C."/>
            <person name="Chan E.W."/>
            <person name="Chen G."/>
            <person name="Shen Z."/>
            <person name="Chen S."/>
            <person name="Zhang R."/>
        </authorList>
    </citation>
    <scope>NUCLEOTIDE SEQUENCE</scope>
    <source>
        <strain evidence="3">210</strain>
    </source>
</reference>
<dbReference type="CDD" id="cd02440">
    <property type="entry name" value="AdoMet_MTases"/>
    <property type="match status" value="1"/>
</dbReference>
<dbReference type="Proteomes" id="UP001173578">
    <property type="component" value="Unassembled WGS sequence"/>
</dbReference>
<feature type="domain" description="Methyltransferase type 11" evidence="2">
    <location>
        <begin position="92"/>
        <end position="172"/>
    </location>
</feature>
<evidence type="ECO:0000313" key="4">
    <source>
        <dbReference type="Proteomes" id="UP001173578"/>
    </source>
</evidence>
<dbReference type="RefSeq" id="WP_286485000.1">
    <property type="nucleotide sequence ID" value="NZ_JACALR010000001.1"/>
</dbReference>
<dbReference type="InterPro" id="IPR029063">
    <property type="entry name" value="SAM-dependent_MTases_sf"/>
</dbReference>
<dbReference type="PANTHER" id="PTHR44068">
    <property type="entry name" value="ZGC:194242"/>
    <property type="match status" value="1"/>
</dbReference>
<dbReference type="Pfam" id="PF08241">
    <property type="entry name" value="Methyltransf_11"/>
    <property type="match status" value="1"/>
</dbReference>
<dbReference type="InterPro" id="IPR013216">
    <property type="entry name" value="Methyltransf_11"/>
</dbReference>
<accession>A0AAW7DFB6</accession>
<evidence type="ECO:0000259" key="2">
    <source>
        <dbReference type="Pfam" id="PF08241"/>
    </source>
</evidence>
<dbReference type="InterPro" id="IPR050447">
    <property type="entry name" value="Erg6_SMT_methyltransf"/>
</dbReference>
<keyword evidence="1" id="KW-0808">Transferase</keyword>
<keyword evidence="3" id="KW-0489">Methyltransferase</keyword>
<gene>
    <name evidence="3" type="ORF">HX095_03410</name>
</gene>
<dbReference type="AlphaFoldDB" id="A0AAW7DFB6"/>
<protein>
    <submittedName>
        <fullName evidence="3">Class I SAM-dependent methyltransferase</fullName>
    </submittedName>
</protein>